<comment type="cofactor">
    <cofactor evidence="8">
        <name>[2Fe-2S] cluster</name>
        <dbReference type="ChEBI" id="CHEBI:190135"/>
    </cofactor>
</comment>
<dbReference type="InterPro" id="IPR006058">
    <property type="entry name" value="2Fe2S_fd_BS"/>
</dbReference>
<keyword evidence="2" id="KW-0813">Transport</keyword>
<keyword evidence="3" id="KW-0001">2Fe-2S</keyword>
<dbReference type="AlphaFoldDB" id="A0A9E7N841"/>
<dbReference type="KEGG" id="sawl:NGM29_10785"/>
<dbReference type="SUPFAM" id="SSF54292">
    <property type="entry name" value="2Fe-2S ferredoxin-like"/>
    <property type="match status" value="1"/>
</dbReference>
<proteinExistence type="inferred from homology"/>
<evidence type="ECO:0000256" key="8">
    <source>
        <dbReference type="ARBA" id="ARBA00034078"/>
    </source>
</evidence>
<dbReference type="CDD" id="cd00207">
    <property type="entry name" value="fer2"/>
    <property type="match status" value="1"/>
</dbReference>
<evidence type="ECO:0000313" key="12">
    <source>
        <dbReference type="Proteomes" id="UP001056855"/>
    </source>
</evidence>
<evidence type="ECO:0000256" key="9">
    <source>
        <dbReference type="SAM" id="MobiDB-lite"/>
    </source>
</evidence>
<dbReference type="InterPro" id="IPR001041">
    <property type="entry name" value="2Fe-2S_ferredoxin-type"/>
</dbReference>
<keyword evidence="5" id="KW-0249">Electron transport</keyword>
<evidence type="ECO:0000256" key="6">
    <source>
        <dbReference type="ARBA" id="ARBA00023004"/>
    </source>
</evidence>
<evidence type="ECO:0000256" key="4">
    <source>
        <dbReference type="ARBA" id="ARBA00022723"/>
    </source>
</evidence>
<dbReference type="Gene3D" id="3.10.20.30">
    <property type="match status" value="1"/>
</dbReference>
<dbReference type="GO" id="GO:0051537">
    <property type="term" value="F:2 iron, 2 sulfur cluster binding"/>
    <property type="evidence" value="ECO:0007669"/>
    <property type="project" value="UniProtKB-KW"/>
</dbReference>
<dbReference type="InterPro" id="IPR012675">
    <property type="entry name" value="Beta-grasp_dom_sf"/>
</dbReference>
<dbReference type="PANTHER" id="PTHR43112:SF3">
    <property type="entry name" value="FERREDOXIN-2, CHLOROPLASTIC"/>
    <property type="match status" value="1"/>
</dbReference>
<organism evidence="11 12">
    <name type="scientific">Natronosalvus rutilus</name>
    <dbReference type="NCBI Taxonomy" id="2953753"/>
    <lineage>
        <taxon>Archaea</taxon>
        <taxon>Methanobacteriati</taxon>
        <taxon>Methanobacteriota</taxon>
        <taxon>Stenosarchaea group</taxon>
        <taxon>Halobacteria</taxon>
        <taxon>Halobacteriales</taxon>
        <taxon>Natrialbaceae</taxon>
        <taxon>Natronosalvus</taxon>
    </lineage>
</organism>
<evidence type="ECO:0000256" key="3">
    <source>
        <dbReference type="ARBA" id="ARBA00022714"/>
    </source>
</evidence>
<comment type="similarity">
    <text evidence="1">Belongs to the 2Fe2S plant-type ferredoxin family.</text>
</comment>
<evidence type="ECO:0000256" key="7">
    <source>
        <dbReference type="ARBA" id="ARBA00023014"/>
    </source>
</evidence>
<dbReference type="PROSITE" id="PS51085">
    <property type="entry name" value="2FE2S_FER_2"/>
    <property type="match status" value="1"/>
</dbReference>
<dbReference type="Pfam" id="PF00111">
    <property type="entry name" value="Fer2"/>
    <property type="match status" value="1"/>
</dbReference>
<reference evidence="11" key="1">
    <citation type="submission" date="2022-06" db="EMBL/GenBank/DDBJ databases">
        <title>Diverse halophilic archaea isolated from saline environments.</title>
        <authorList>
            <person name="Cui H.-L."/>
        </authorList>
    </citation>
    <scope>NUCLEOTIDE SEQUENCE</scope>
    <source>
        <strain evidence="11">WLHS1</strain>
    </source>
</reference>
<feature type="region of interest" description="Disordered" evidence="9">
    <location>
        <begin position="1"/>
        <end position="23"/>
    </location>
</feature>
<dbReference type="GeneID" id="73290537"/>
<keyword evidence="4" id="KW-0479">Metal-binding</keyword>
<gene>
    <name evidence="11" type="ORF">NGM29_10785</name>
</gene>
<evidence type="ECO:0000256" key="1">
    <source>
        <dbReference type="ARBA" id="ARBA00007874"/>
    </source>
</evidence>
<evidence type="ECO:0000313" key="11">
    <source>
        <dbReference type="EMBL" id="UTF52279.1"/>
    </source>
</evidence>
<name>A0A9E7N841_9EURY</name>
<dbReference type="PROSITE" id="PS00197">
    <property type="entry name" value="2FE2S_FER_1"/>
    <property type="match status" value="1"/>
</dbReference>
<feature type="domain" description="2Fe-2S ferredoxin-type" evidence="10">
    <location>
        <begin position="18"/>
        <end position="110"/>
    </location>
</feature>
<sequence>MTAPDDGSRPTRGRSATHDLTLEWRDNREQTVRASEDETVLIAAERTGVNLPFGCLTGACTTCTGRVLDGRIEHSRPPRGLKPSDLDDGYALLCIAEPRADCRIEVGVQTDLVSNPWK</sequence>
<keyword evidence="7" id="KW-0411">Iron-sulfur</keyword>
<evidence type="ECO:0000259" key="10">
    <source>
        <dbReference type="PROSITE" id="PS51085"/>
    </source>
</evidence>
<keyword evidence="12" id="KW-1185">Reference proteome</keyword>
<keyword evidence="6" id="KW-0408">Iron</keyword>
<accession>A0A9E7N841</accession>
<protein>
    <submittedName>
        <fullName evidence="11">2Fe-2S iron-sulfur cluster-binding protein</fullName>
    </submittedName>
</protein>
<evidence type="ECO:0000256" key="5">
    <source>
        <dbReference type="ARBA" id="ARBA00022982"/>
    </source>
</evidence>
<dbReference type="EMBL" id="CP100355">
    <property type="protein sequence ID" value="UTF52279.1"/>
    <property type="molecule type" value="Genomic_DNA"/>
</dbReference>
<dbReference type="RefSeq" id="WP_254156141.1">
    <property type="nucleotide sequence ID" value="NZ_CP100355.1"/>
</dbReference>
<dbReference type="PANTHER" id="PTHR43112">
    <property type="entry name" value="FERREDOXIN"/>
    <property type="match status" value="1"/>
</dbReference>
<dbReference type="Proteomes" id="UP001056855">
    <property type="component" value="Chromosome"/>
</dbReference>
<evidence type="ECO:0000256" key="2">
    <source>
        <dbReference type="ARBA" id="ARBA00022448"/>
    </source>
</evidence>
<dbReference type="InterPro" id="IPR036010">
    <property type="entry name" value="2Fe-2S_ferredoxin-like_sf"/>
</dbReference>
<dbReference type="GO" id="GO:0046872">
    <property type="term" value="F:metal ion binding"/>
    <property type="evidence" value="ECO:0007669"/>
    <property type="project" value="UniProtKB-KW"/>
</dbReference>